<name>X1N9V5_9ZZZZ</name>
<protein>
    <submittedName>
        <fullName evidence="1">Uncharacterized protein</fullName>
    </submittedName>
</protein>
<proteinExistence type="predicted"/>
<feature type="non-terminal residue" evidence="1">
    <location>
        <position position="77"/>
    </location>
</feature>
<comment type="caution">
    <text evidence="1">The sequence shown here is derived from an EMBL/GenBank/DDBJ whole genome shotgun (WGS) entry which is preliminary data.</text>
</comment>
<sequence length="77" mass="9233">MPELPENLRTLWLFPDNLVENYDYKFLDFIPEYPTINNKKIPVFLLWGKLKAQEAEENQPARAEFEGELLTTIWNIY</sequence>
<accession>X1N9V5</accession>
<reference evidence="1" key="1">
    <citation type="journal article" date="2014" name="Front. Microbiol.">
        <title>High frequency of phylogenetically diverse reductive dehalogenase-homologous genes in deep subseafloor sedimentary metagenomes.</title>
        <authorList>
            <person name="Kawai M."/>
            <person name="Futagami T."/>
            <person name="Toyoda A."/>
            <person name="Takaki Y."/>
            <person name="Nishi S."/>
            <person name="Hori S."/>
            <person name="Arai W."/>
            <person name="Tsubouchi T."/>
            <person name="Morono Y."/>
            <person name="Uchiyama I."/>
            <person name="Ito T."/>
            <person name="Fujiyama A."/>
            <person name="Inagaki F."/>
            <person name="Takami H."/>
        </authorList>
    </citation>
    <scope>NUCLEOTIDE SEQUENCE</scope>
    <source>
        <strain evidence="1">Expedition CK06-06</strain>
    </source>
</reference>
<dbReference type="EMBL" id="BARV01008007">
    <property type="protein sequence ID" value="GAI15419.1"/>
    <property type="molecule type" value="Genomic_DNA"/>
</dbReference>
<evidence type="ECO:0000313" key="1">
    <source>
        <dbReference type="EMBL" id="GAI15419.1"/>
    </source>
</evidence>
<dbReference type="AlphaFoldDB" id="X1N9V5"/>
<organism evidence="1">
    <name type="scientific">marine sediment metagenome</name>
    <dbReference type="NCBI Taxonomy" id="412755"/>
    <lineage>
        <taxon>unclassified sequences</taxon>
        <taxon>metagenomes</taxon>
        <taxon>ecological metagenomes</taxon>
    </lineage>
</organism>
<gene>
    <name evidence="1" type="ORF">S06H3_16204</name>
</gene>